<protein>
    <submittedName>
        <fullName evidence="1">WSSV039</fullName>
    </submittedName>
</protein>
<sequence>MDARNEEDRESGLFSYDGYVLNRIKNMITQNQINNDIVKVISDIENFLRFVFLSRKKSMLCTVSLKLR</sequence>
<proteinExistence type="predicted"/>
<evidence type="ECO:0000313" key="1">
    <source>
        <dbReference type="EMBL" id="AUO14912.1"/>
    </source>
</evidence>
<name>A0A2I6SBI9_9VIRU</name>
<reference evidence="1" key="1">
    <citation type="submission" date="2017-12" db="EMBL/GenBank/DDBJ databases">
        <authorList>
            <person name="Katneni V.K."/>
            <person name="Shekhar M.S."/>
            <person name="Otta S.K."/>
            <person name="Karthic K."/>
            <person name="Jangam A.K."/>
            <person name="Gopikrishna G."/>
            <person name="Vijayan K.K."/>
        </authorList>
    </citation>
    <scope>NUCLEOTIDE SEQUENCE [LARGE SCALE GENOMIC DNA]</scope>
    <source>
        <strain evidence="1">IN_AP4RU</strain>
    </source>
</reference>
<accession>A0A2I6SBI9</accession>
<reference evidence="1" key="2">
    <citation type="journal article" date="2018" name="Genome Announc.">
        <title>First Report of a Complete Genome Sequence of White spot syndrome virus from India.</title>
        <authorList>
            <person name="Vinaya Kumar K."/>
            <person name="Shekhar M.S."/>
            <person name="Otta S.K."/>
            <person name="Karthic K."/>
            <person name="Ashok Kumar J."/>
            <person name="Gopikrishna G."/>
            <person name="Vijayan K.K."/>
        </authorList>
    </citation>
    <scope>NUCLEOTIDE SEQUENCE</scope>
    <source>
        <strain evidence="1">IN_AP4RU</strain>
    </source>
</reference>
<dbReference type="Proteomes" id="UP000267352">
    <property type="component" value="Segment"/>
</dbReference>
<organism evidence="1">
    <name type="scientific">White spot syndrome virus</name>
    <dbReference type="NCBI Taxonomy" id="342409"/>
    <lineage>
        <taxon>Viruses</taxon>
        <taxon>Viruses incertae sedis</taxon>
        <taxon>Naldaviricetes</taxon>
        <taxon>Nimaviridae</taxon>
        <taxon>Whispovirus</taxon>
    </lineage>
</organism>
<dbReference type="EMBL" id="MG702567">
    <property type="protein sequence ID" value="AUO14912.1"/>
    <property type="molecule type" value="Genomic_DNA"/>
</dbReference>